<organism evidence="3 4">
    <name type="scientific">Tritrichomonas foetus</name>
    <dbReference type="NCBI Taxonomy" id="1144522"/>
    <lineage>
        <taxon>Eukaryota</taxon>
        <taxon>Metamonada</taxon>
        <taxon>Parabasalia</taxon>
        <taxon>Tritrichomonadida</taxon>
        <taxon>Tritrichomonadidae</taxon>
        <taxon>Tritrichomonas</taxon>
    </lineage>
</organism>
<dbReference type="InterPro" id="IPR051057">
    <property type="entry name" value="PI-PLC_domain"/>
</dbReference>
<dbReference type="GO" id="GO:0006629">
    <property type="term" value="P:lipid metabolic process"/>
    <property type="evidence" value="ECO:0007669"/>
    <property type="project" value="InterPro"/>
</dbReference>
<dbReference type="Gene3D" id="3.20.20.190">
    <property type="entry name" value="Phosphatidylinositol (PI) phosphodiesterase"/>
    <property type="match status" value="1"/>
</dbReference>
<feature type="domain" description="Phosphatidylinositol-specific phospholipase C X" evidence="2">
    <location>
        <begin position="68"/>
        <end position="207"/>
    </location>
</feature>
<dbReference type="PANTHER" id="PTHR13593:SF113">
    <property type="entry name" value="SI:DKEY-266F7.9"/>
    <property type="match status" value="1"/>
</dbReference>
<gene>
    <name evidence="3" type="ORF">TRFO_22566</name>
</gene>
<dbReference type="Proteomes" id="UP000179807">
    <property type="component" value="Unassembled WGS sequence"/>
</dbReference>
<feature type="chain" id="PRO_5012882026" evidence="1">
    <location>
        <begin position="16"/>
        <end position="335"/>
    </location>
</feature>
<dbReference type="GO" id="GO:0016829">
    <property type="term" value="F:lyase activity"/>
    <property type="evidence" value="ECO:0007669"/>
    <property type="project" value="UniProtKB-KW"/>
</dbReference>
<accession>A0A1J4KBM1</accession>
<protein>
    <submittedName>
        <fullName evidence="3">Phosphatidylinositol diacylglycerol-lyase</fullName>
    </submittedName>
</protein>
<dbReference type="RefSeq" id="XP_068361945.1">
    <property type="nucleotide sequence ID" value="XM_068502624.1"/>
</dbReference>
<keyword evidence="1" id="KW-0732">Signal</keyword>
<dbReference type="GeneID" id="94837328"/>
<dbReference type="PANTHER" id="PTHR13593">
    <property type="match status" value="1"/>
</dbReference>
<evidence type="ECO:0000313" key="3">
    <source>
        <dbReference type="EMBL" id="OHT08809.1"/>
    </source>
</evidence>
<dbReference type="OrthoDB" id="1046782at2759"/>
<evidence type="ECO:0000259" key="2">
    <source>
        <dbReference type="SMART" id="SM00148"/>
    </source>
</evidence>
<dbReference type="VEuPathDB" id="TrichDB:TRFO_22566"/>
<dbReference type="AlphaFoldDB" id="A0A1J4KBM1"/>
<name>A0A1J4KBM1_9EUKA</name>
<dbReference type="EMBL" id="MLAK01000657">
    <property type="protein sequence ID" value="OHT08809.1"/>
    <property type="molecule type" value="Genomic_DNA"/>
</dbReference>
<comment type="caution">
    <text evidence="3">The sequence shown here is derived from an EMBL/GenBank/DDBJ whole genome shotgun (WGS) entry which is preliminary data.</text>
</comment>
<feature type="signal peptide" evidence="1">
    <location>
        <begin position="1"/>
        <end position="15"/>
    </location>
</feature>
<dbReference type="InterPro" id="IPR017946">
    <property type="entry name" value="PLC-like_Pdiesterase_TIM-brl"/>
</dbReference>
<evidence type="ECO:0000256" key="1">
    <source>
        <dbReference type="SAM" id="SignalP"/>
    </source>
</evidence>
<keyword evidence="4" id="KW-1185">Reference proteome</keyword>
<dbReference type="SMART" id="SM00148">
    <property type="entry name" value="PLCXc"/>
    <property type="match status" value="1"/>
</dbReference>
<dbReference type="SUPFAM" id="SSF51695">
    <property type="entry name" value="PLC-like phosphodiesterases"/>
    <property type="match status" value="1"/>
</dbReference>
<sequence>MKVFLFLLYFAVSKGDLYESYQRRNEVIEDRERIVSSKYFHLNNVDNRFSRRPIVIKSNLDWMKYVKDQKFVSELSIPGTHESCNLIGGPDSVSQRLTLQEQLEIGVRAFDIRCHHISDVFMINHQDIYQGIAFSSGVRDVCIDFLNKHPSEFILIFLKEESQPFETTRSFAETLGKYIKGKENYFYLNEDVPTVKEARGKIIIFRRFKSSIRPLGNFIDFKENEIFTSFTSIIARIQNCKYVKTIHDCYDKWEKVKIVLDEARNNVNALSFYINFINGAGENVFPSVVDDYVKPLLGSYLEDSYPSSFCGIIMADFIESGYDNLISLIIQRNLD</sequence>
<evidence type="ECO:0000313" key="4">
    <source>
        <dbReference type="Proteomes" id="UP000179807"/>
    </source>
</evidence>
<dbReference type="InterPro" id="IPR000909">
    <property type="entry name" value="PLipase_C_PInositol-sp_X_dom"/>
</dbReference>
<dbReference type="GO" id="GO:0008081">
    <property type="term" value="F:phosphoric diester hydrolase activity"/>
    <property type="evidence" value="ECO:0007669"/>
    <property type="project" value="InterPro"/>
</dbReference>
<dbReference type="Pfam" id="PF00388">
    <property type="entry name" value="PI-PLC-X"/>
    <property type="match status" value="1"/>
</dbReference>
<dbReference type="PROSITE" id="PS50007">
    <property type="entry name" value="PIPLC_X_DOMAIN"/>
    <property type="match status" value="1"/>
</dbReference>
<reference evidence="3" key="1">
    <citation type="submission" date="2016-10" db="EMBL/GenBank/DDBJ databases">
        <authorList>
            <person name="Benchimol M."/>
            <person name="Almeida L.G."/>
            <person name="Vasconcelos A.T."/>
            <person name="Perreira-Neves A."/>
            <person name="Rosa I.A."/>
            <person name="Tasca T."/>
            <person name="Bogo M.R."/>
            <person name="de Souza W."/>
        </authorList>
    </citation>
    <scope>NUCLEOTIDE SEQUENCE [LARGE SCALE GENOMIC DNA]</scope>
    <source>
        <strain evidence="3">K</strain>
    </source>
</reference>
<dbReference type="CDD" id="cd08586">
    <property type="entry name" value="PI-PLCc_BcPLC_like"/>
    <property type="match status" value="1"/>
</dbReference>
<proteinExistence type="predicted"/>